<sequence length="90" mass="9876">MANQCRRALIEGRVQGVWYRGSTQQEARKLGVTGWAKNLPDGRVEVLMCGEGSALDKLEAWLHKGPPMARVIGVSVSSEPEQEFSEFSTG</sequence>
<protein>
    <recommendedName>
        <fullName evidence="3 5">acylphosphatase</fullName>
        <ecNumber evidence="2 5">3.6.1.7</ecNumber>
    </recommendedName>
</protein>
<evidence type="ECO:0000259" key="7">
    <source>
        <dbReference type="PROSITE" id="PS51160"/>
    </source>
</evidence>
<dbReference type="eggNOG" id="COG1254">
    <property type="taxonomic scope" value="Bacteria"/>
</dbReference>
<comment type="similarity">
    <text evidence="1 6">Belongs to the acylphosphatase family.</text>
</comment>
<proteinExistence type="inferred from homology"/>
<dbReference type="PANTHER" id="PTHR47268:SF4">
    <property type="entry name" value="ACYLPHOSPHATASE"/>
    <property type="match status" value="1"/>
</dbReference>
<evidence type="ECO:0000256" key="5">
    <source>
        <dbReference type="PROSITE-ProRule" id="PRU00520"/>
    </source>
</evidence>
<dbReference type="InterPro" id="IPR020456">
    <property type="entry name" value="Acylphosphatase"/>
</dbReference>
<dbReference type="NCBIfam" id="NF011022">
    <property type="entry name" value="PRK14451.1"/>
    <property type="match status" value="1"/>
</dbReference>
<evidence type="ECO:0000256" key="1">
    <source>
        <dbReference type="ARBA" id="ARBA00005614"/>
    </source>
</evidence>
<feature type="active site" evidence="5">
    <location>
        <position position="38"/>
    </location>
</feature>
<dbReference type="AlphaFoldDB" id="A0A081NE45"/>
<comment type="catalytic activity">
    <reaction evidence="4 5">
        <text>an acyl phosphate + H2O = a carboxylate + phosphate + H(+)</text>
        <dbReference type="Rhea" id="RHEA:14965"/>
        <dbReference type="ChEBI" id="CHEBI:15377"/>
        <dbReference type="ChEBI" id="CHEBI:15378"/>
        <dbReference type="ChEBI" id="CHEBI:29067"/>
        <dbReference type="ChEBI" id="CHEBI:43474"/>
        <dbReference type="ChEBI" id="CHEBI:59918"/>
        <dbReference type="EC" id="3.6.1.7"/>
    </reaction>
</comment>
<organism evidence="8 9">
    <name type="scientific">Endozoicomonas numazuensis</name>
    <dbReference type="NCBI Taxonomy" id="1137799"/>
    <lineage>
        <taxon>Bacteria</taxon>
        <taxon>Pseudomonadati</taxon>
        <taxon>Pseudomonadota</taxon>
        <taxon>Gammaproteobacteria</taxon>
        <taxon>Oceanospirillales</taxon>
        <taxon>Endozoicomonadaceae</taxon>
        <taxon>Endozoicomonas</taxon>
    </lineage>
</organism>
<dbReference type="NCBIfam" id="NF011000">
    <property type="entry name" value="PRK14426.1"/>
    <property type="match status" value="1"/>
</dbReference>
<accession>A0A081NE45</accession>
<evidence type="ECO:0000256" key="6">
    <source>
        <dbReference type="RuleBase" id="RU004168"/>
    </source>
</evidence>
<feature type="domain" description="Acylphosphatase-like" evidence="7">
    <location>
        <begin position="5"/>
        <end position="90"/>
    </location>
</feature>
<dbReference type="InterPro" id="IPR036046">
    <property type="entry name" value="Acylphosphatase-like_dom_sf"/>
</dbReference>
<dbReference type="InterPro" id="IPR001792">
    <property type="entry name" value="Acylphosphatase-like_dom"/>
</dbReference>
<dbReference type="EC" id="3.6.1.7" evidence="2 5"/>
<dbReference type="OrthoDB" id="5295388at2"/>
<comment type="caution">
    <text evidence="8">The sequence shown here is derived from an EMBL/GenBank/DDBJ whole genome shotgun (WGS) entry which is preliminary data.</text>
</comment>
<feature type="active site" evidence="5">
    <location>
        <position position="20"/>
    </location>
</feature>
<reference evidence="8 9" key="1">
    <citation type="submission" date="2014-06" db="EMBL/GenBank/DDBJ databases">
        <title>Whole Genome Sequences of Three Symbiotic Endozoicomonas Bacteria.</title>
        <authorList>
            <person name="Neave M.J."/>
            <person name="Apprill A."/>
            <person name="Voolstra C.R."/>
        </authorList>
    </citation>
    <scope>NUCLEOTIDE SEQUENCE [LARGE SCALE GENOMIC DNA]</scope>
    <source>
        <strain evidence="8 9">DSM 25634</strain>
    </source>
</reference>
<dbReference type="SUPFAM" id="SSF54975">
    <property type="entry name" value="Acylphosphatase/BLUF domain-like"/>
    <property type="match status" value="1"/>
</dbReference>
<gene>
    <name evidence="8" type="ORF">GZ78_18645</name>
</gene>
<dbReference type="EMBL" id="JOKH01000004">
    <property type="protein sequence ID" value="KEQ16718.1"/>
    <property type="molecule type" value="Genomic_DNA"/>
</dbReference>
<dbReference type="Pfam" id="PF00708">
    <property type="entry name" value="Acylphosphatase"/>
    <property type="match status" value="1"/>
</dbReference>
<dbReference type="InterPro" id="IPR017968">
    <property type="entry name" value="Acylphosphatase_CS"/>
</dbReference>
<dbReference type="Gene3D" id="3.30.70.100">
    <property type="match status" value="1"/>
</dbReference>
<keyword evidence="5 8" id="KW-0378">Hydrolase</keyword>
<evidence type="ECO:0000256" key="4">
    <source>
        <dbReference type="ARBA" id="ARBA00047645"/>
    </source>
</evidence>
<dbReference type="PROSITE" id="PS51160">
    <property type="entry name" value="ACYLPHOSPHATASE_3"/>
    <property type="match status" value="1"/>
</dbReference>
<dbReference type="STRING" id="1137799.GZ78_18645"/>
<evidence type="ECO:0000256" key="2">
    <source>
        <dbReference type="ARBA" id="ARBA00012150"/>
    </source>
</evidence>
<dbReference type="RefSeq" id="WP_034838754.1">
    <property type="nucleotide sequence ID" value="NZ_JOKH01000004.1"/>
</dbReference>
<dbReference type="GO" id="GO:0003998">
    <property type="term" value="F:acylphosphatase activity"/>
    <property type="evidence" value="ECO:0007669"/>
    <property type="project" value="UniProtKB-EC"/>
</dbReference>
<keyword evidence="9" id="KW-1185">Reference proteome</keyword>
<dbReference type="PRINTS" id="PR00112">
    <property type="entry name" value="ACYLPHPHTASE"/>
</dbReference>
<dbReference type="PANTHER" id="PTHR47268">
    <property type="entry name" value="ACYLPHOSPHATASE"/>
    <property type="match status" value="1"/>
</dbReference>
<name>A0A081NE45_9GAMM</name>
<evidence type="ECO:0000313" key="9">
    <source>
        <dbReference type="Proteomes" id="UP000028073"/>
    </source>
</evidence>
<dbReference type="Proteomes" id="UP000028073">
    <property type="component" value="Unassembled WGS sequence"/>
</dbReference>
<evidence type="ECO:0000313" key="8">
    <source>
        <dbReference type="EMBL" id="KEQ16718.1"/>
    </source>
</evidence>
<dbReference type="PROSITE" id="PS00151">
    <property type="entry name" value="ACYLPHOSPHATASE_2"/>
    <property type="match status" value="1"/>
</dbReference>
<evidence type="ECO:0000256" key="3">
    <source>
        <dbReference type="ARBA" id="ARBA00015991"/>
    </source>
</evidence>